<feature type="compositionally biased region" description="Acidic residues" evidence="1">
    <location>
        <begin position="332"/>
        <end position="343"/>
    </location>
</feature>
<gene>
    <name evidence="2" type="ORF">MmiAt1_00040</name>
</gene>
<dbReference type="Proteomes" id="UP001272052">
    <property type="component" value="Unassembled WGS sequence"/>
</dbReference>
<reference evidence="2 3" key="1">
    <citation type="submission" date="2023-06" db="EMBL/GenBank/DDBJ databases">
        <title>Genome sequence of Methanimicrococcus sp. At1.</title>
        <authorList>
            <person name="Protasov E."/>
            <person name="Platt K."/>
            <person name="Poehlein A."/>
            <person name="Daniel R."/>
            <person name="Brune A."/>
        </authorList>
    </citation>
    <scope>NUCLEOTIDE SEQUENCE [LARGE SCALE GENOMIC DNA]</scope>
    <source>
        <strain evidence="2 3">At1</strain>
    </source>
</reference>
<sequence length="343" mass="38570">MTGKIRYSGTEKIEKKIYDELDEKIEERLNAISEETRRSVIEEIREELQPETVPYDRLRLIEQRIHEISTTQDGIVREIVDIKTTLNALAAELESMRRGEPVRREPFRDETVKAAAVPAADQSVQSLYDTLAAEQPLPPERSALADPSLSSYNAYSQTAPAQETRRAAQPPGFGGPSGPASPIAPAAFNSGRADGWEYQEYVPAKKNNAEPEKFVPAKTIPARNDPFYFADSEEEILDVSPLREPEPKQEYASPFENIPLTIQKIKPEEQEIPDRSEYIIGSNQKQGRAAPEEDNNANCEYIIAEKDIGSRKFGNRRGSKPTSELKERVVSSDEDDTEIITYE</sequence>
<accession>A0ABU3VM53</accession>
<feature type="region of interest" description="Disordered" evidence="1">
    <location>
        <begin position="155"/>
        <end position="186"/>
    </location>
</feature>
<feature type="region of interest" description="Disordered" evidence="1">
    <location>
        <begin position="310"/>
        <end position="343"/>
    </location>
</feature>
<dbReference type="EMBL" id="JAWDKC010000001">
    <property type="protein sequence ID" value="MDV0444479.1"/>
    <property type="molecule type" value="Genomic_DNA"/>
</dbReference>
<protein>
    <submittedName>
        <fullName evidence="2">Uncharacterized protein</fullName>
    </submittedName>
</protein>
<organism evidence="2 3">
    <name type="scientific">Methanimicrococcus hacksteinii</name>
    <dbReference type="NCBI Taxonomy" id="3028293"/>
    <lineage>
        <taxon>Archaea</taxon>
        <taxon>Methanobacteriati</taxon>
        <taxon>Methanobacteriota</taxon>
        <taxon>Stenosarchaea group</taxon>
        <taxon>Methanomicrobia</taxon>
        <taxon>Methanosarcinales</taxon>
        <taxon>Methanosarcinaceae</taxon>
        <taxon>Methanimicrococcus</taxon>
    </lineage>
</organism>
<evidence type="ECO:0000313" key="3">
    <source>
        <dbReference type="Proteomes" id="UP001272052"/>
    </source>
</evidence>
<dbReference type="RefSeq" id="WP_318784866.1">
    <property type="nucleotide sequence ID" value="NZ_JAWDKC010000001.1"/>
</dbReference>
<proteinExistence type="predicted"/>
<comment type="caution">
    <text evidence="2">The sequence shown here is derived from an EMBL/GenBank/DDBJ whole genome shotgun (WGS) entry which is preliminary data.</text>
</comment>
<keyword evidence="3" id="KW-1185">Reference proteome</keyword>
<name>A0ABU3VM53_9EURY</name>
<evidence type="ECO:0000256" key="1">
    <source>
        <dbReference type="SAM" id="MobiDB-lite"/>
    </source>
</evidence>
<evidence type="ECO:0000313" key="2">
    <source>
        <dbReference type="EMBL" id="MDV0444479.1"/>
    </source>
</evidence>